<dbReference type="GeneID" id="83642965"/>
<protein>
    <submittedName>
        <fullName evidence="1">Uncharacterized protein</fullName>
    </submittedName>
</protein>
<dbReference type="RefSeq" id="WP_026088396.1">
    <property type="nucleotide sequence ID" value="NZ_FMZQ01000002.1"/>
</dbReference>
<evidence type="ECO:0000313" key="2">
    <source>
        <dbReference type="Proteomes" id="UP000199467"/>
    </source>
</evidence>
<name>A0A1G6KMR2_9GAMM</name>
<reference evidence="2" key="1">
    <citation type="submission" date="2016-10" db="EMBL/GenBank/DDBJ databases">
        <authorList>
            <person name="Varghese N."/>
            <person name="Submissions S."/>
        </authorList>
    </citation>
    <scope>NUCLEOTIDE SEQUENCE [LARGE SCALE GENOMIC DNA]</scope>
    <source>
        <strain evidence="2">DSM 26382</strain>
    </source>
</reference>
<accession>A0A1G6KMR2</accession>
<dbReference type="AlphaFoldDB" id="A0A1G6KMR2"/>
<proteinExistence type="predicted"/>
<dbReference type="Proteomes" id="UP000199467">
    <property type="component" value="Unassembled WGS sequence"/>
</dbReference>
<gene>
    <name evidence="1" type="ORF">SAMN05216576_102121</name>
</gene>
<evidence type="ECO:0000313" key="1">
    <source>
        <dbReference type="EMBL" id="SDC32263.1"/>
    </source>
</evidence>
<organism evidence="1 2">
    <name type="scientific">Ectopseudomonas chengduensis</name>
    <dbReference type="NCBI Taxonomy" id="489632"/>
    <lineage>
        <taxon>Bacteria</taxon>
        <taxon>Pseudomonadati</taxon>
        <taxon>Pseudomonadota</taxon>
        <taxon>Gammaproteobacteria</taxon>
        <taxon>Pseudomonadales</taxon>
        <taxon>Pseudomonadaceae</taxon>
        <taxon>Ectopseudomonas</taxon>
    </lineage>
</organism>
<dbReference type="EMBL" id="FMZQ01000002">
    <property type="protein sequence ID" value="SDC32263.1"/>
    <property type="molecule type" value="Genomic_DNA"/>
</dbReference>
<sequence>MSESRDYLEMTFRSIQCFSNDGRLDAQELKALLEIAERDGVIDDNEVRVLRKIIAQVRPEEIDAALRDKIAIVEQKIGV</sequence>
<keyword evidence="2" id="KW-1185">Reference proteome</keyword>